<accession>A0A7V7QIN3</accession>
<name>A0A7V7QIN3_9FIRM</name>
<evidence type="ECO:0000256" key="2">
    <source>
        <dbReference type="ARBA" id="ARBA00023125"/>
    </source>
</evidence>
<dbReference type="OrthoDB" id="368621at2"/>
<dbReference type="PANTHER" id="PTHR43280:SF28">
    <property type="entry name" value="HTH-TYPE TRANSCRIPTIONAL ACTIVATOR RHAS"/>
    <property type="match status" value="1"/>
</dbReference>
<keyword evidence="3" id="KW-0804">Transcription</keyword>
<feature type="transmembrane region" description="Helical" evidence="4">
    <location>
        <begin position="300"/>
        <end position="319"/>
    </location>
</feature>
<keyword evidence="7" id="KW-1185">Reference proteome</keyword>
<keyword evidence="4" id="KW-0812">Transmembrane</keyword>
<protein>
    <submittedName>
        <fullName evidence="6">AraC family transcriptional regulator</fullName>
    </submittedName>
</protein>
<gene>
    <name evidence="6" type="ORF">F7O84_15180</name>
</gene>
<dbReference type="SMART" id="SM00342">
    <property type="entry name" value="HTH_ARAC"/>
    <property type="match status" value="1"/>
</dbReference>
<evidence type="ECO:0000313" key="6">
    <source>
        <dbReference type="EMBL" id="KAB1435724.1"/>
    </source>
</evidence>
<dbReference type="PANTHER" id="PTHR43280">
    <property type="entry name" value="ARAC-FAMILY TRANSCRIPTIONAL REGULATOR"/>
    <property type="match status" value="1"/>
</dbReference>
<evidence type="ECO:0000313" key="7">
    <source>
        <dbReference type="Proteomes" id="UP000461768"/>
    </source>
</evidence>
<dbReference type="AlphaFoldDB" id="A0A7V7QIN3"/>
<evidence type="ECO:0000256" key="4">
    <source>
        <dbReference type="SAM" id="Phobius"/>
    </source>
</evidence>
<dbReference type="PROSITE" id="PS01124">
    <property type="entry name" value="HTH_ARAC_FAMILY_2"/>
    <property type="match status" value="1"/>
</dbReference>
<dbReference type="EMBL" id="WAGX01000007">
    <property type="protein sequence ID" value="KAB1435724.1"/>
    <property type="molecule type" value="Genomic_DNA"/>
</dbReference>
<dbReference type="InterPro" id="IPR020449">
    <property type="entry name" value="Tscrpt_reg_AraC-type_HTH"/>
</dbReference>
<keyword evidence="4" id="KW-1133">Transmembrane helix</keyword>
<evidence type="ECO:0000256" key="1">
    <source>
        <dbReference type="ARBA" id="ARBA00023015"/>
    </source>
</evidence>
<feature type="transmembrane region" description="Helical" evidence="4">
    <location>
        <begin position="20"/>
        <end position="40"/>
    </location>
</feature>
<dbReference type="InterPro" id="IPR018060">
    <property type="entry name" value="HTH_AraC"/>
</dbReference>
<dbReference type="Pfam" id="PF12833">
    <property type="entry name" value="HTH_18"/>
    <property type="match status" value="1"/>
</dbReference>
<feature type="domain" description="HTH araC/xylS-type" evidence="5">
    <location>
        <begin position="659"/>
        <end position="758"/>
    </location>
</feature>
<proteinExistence type="predicted"/>
<reference evidence="6 7" key="2">
    <citation type="submission" date="2020-02" db="EMBL/GenBank/DDBJ databases">
        <title>Candidatus Galacturonibacter soehngenii shows hetero-acetogenic catabolism of galacturonic acid but lacks a canonical carbon monoxide dehydrogenase/acetyl-CoA synthase complex.</title>
        <authorList>
            <person name="Diender M."/>
            <person name="Stouten G.R."/>
            <person name="Petersen J.F."/>
            <person name="Nielsen P.H."/>
            <person name="Dueholm M.S."/>
            <person name="Pronk J.T."/>
            <person name="Van Loosdrecht M.C.M."/>
        </authorList>
    </citation>
    <scope>NUCLEOTIDE SEQUENCE [LARGE SCALE GENOMIC DNA]</scope>
    <source>
        <strain evidence="6">GalUA</strain>
    </source>
</reference>
<sequence length="760" mass="87143">MKKTRKYILQIKQPVTFRRLVLSFLLMLILPLIVLLVNYFHSRQLLQQENLNYQNAVLIQAQKMVDKQLQSLQLFTMDMSNDTTITNFLEGDNLSASELNFQIWEISQHMKGYNAPYKNLLESMVYSVKYDYLISADWADSGVSKKIQRLETEELNQLLQQFLQEQRQYGQYQVLEDSAGTRELLMLHTIPLWSTGKDATGTICLRINKKALLSNVEEMEELKKGLLCLLDKNGEPIASTGTKELLNALPQALEIKSGFLDIADDSYTVSTIPSELNGWTYISIQPEHALLNKLQTTRNISLLMMVIVLLIGVASAVLLSRKNYKPLEKLLQSLREQSLLQKERVDADENEFSLIERSVADMTWSMSVVRETLHEELPLIRENLLMQLLKNAVVDYERFKVTLENMGIVLPFRKFCVAVVRLVTQETDQLEELALFQVILKEQFSHLIPKEIMHATVIPHSKLVVLIMNSEIEELENQVEKVMFELCDVMISDYSYMIAIYVSRTVTGIDQVPYAYHNALHACSIQSQGGVVMLRNEQTTARPVQSLDEISAPLQNYIATGNEEEALTLLRQHYQINFGQGSHPLHIVRGYFIGLLNIILGICPAEEQEKILIENNNPLELIFVHDTSHQMEITVETVTSHVCRVILNSKKSHASFLTDQILEFIEQEFSNNDLTLSYVADHFYITASYLSAFFKENVGDTFLNYLTRLRIEKSKELIRNTNLTMAEIAEKVGYASGNTFTRIFKKVEHITPTQYRESSL</sequence>
<evidence type="ECO:0000256" key="3">
    <source>
        <dbReference type="ARBA" id="ARBA00023163"/>
    </source>
</evidence>
<dbReference type="Proteomes" id="UP000461768">
    <property type="component" value="Unassembled WGS sequence"/>
</dbReference>
<reference evidence="6 7" key="1">
    <citation type="submission" date="2019-09" db="EMBL/GenBank/DDBJ databases">
        <authorList>
            <person name="Valk L.C."/>
        </authorList>
    </citation>
    <scope>NUCLEOTIDE SEQUENCE [LARGE SCALE GENOMIC DNA]</scope>
    <source>
        <strain evidence="6">GalUA</strain>
    </source>
</reference>
<dbReference type="GO" id="GO:0043565">
    <property type="term" value="F:sequence-specific DNA binding"/>
    <property type="evidence" value="ECO:0007669"/>
    <property type="project" value="InterPro"/>
</dbReference>
<organism evidence="6 7">
    <name type="scientific">Candidatus Galacturonatibacter soehngenii</name>
    <dbReference type="NCBI Taxonomy" id="2307010"/>
    <lineage>
        <taxon>Bacteria</taxon>
        <taxon>Bacillati</taxon>
        <taxon>Bacillota</taxon>
        <taxon>Clostridia</taxon>
        <taxon>Lachnospirales</taxon>
        <taxon>Lachnospiraceae</taxon>
        <taxon>Candidatus Galacturonatibacter</taxon>
    </lineage>
</organism>
<comment type="caution">
    <text evidence="6">The sequence shown here is derived from an EMBL/GenBank/DDBJ whole genome shotgun (WGS) entry which is preliminary data.</text>
</comment>
<dbReference type="GO" id="GO:0003700">
    <property type="term" value="F:DNA-binding transcription factor activity"/>
    <property type="evidence" value="ECO:0007669"/>
    <property type="project" value="InterPro"/>
</dbReference>
<dbReference type="Gene3D" id="1.10.10.60">
    <property type="entry name" value="Homeodomain-like"/>
    <property type="match status" value="2"/>
</dbReference>
<evidence type="ECO:0000259" key="5">
    <source>
        <dbReference type="PROSITE" id="PS01124"/>
    </source>
</evidence>
<dbReference type="SUPFAM" id="SSF46689">
    <property type="entry name" value="Homeodomain-like"/>
    <property type="match status" value="1"/>
</dbReference>
<keyword evidence="1" id="KW-0805">Transcription regulation</keyword>
<keyword evidence="2" id="KW-0238">DNA-binding</keyword>
<keyword evidence="4" id="KW-0472">Membrane</keyword>
<dbReference type="PRINTS" id="PR00032">
    <property type="entry name" value="HTHARAC"/>
</dbReference>
<dbReference type="InterPro" id="IPR009057">
    <property type="entry name" value="Homeodomain-like_sf"/>
</dbReference>